<evidence type="ECO:0000313" key="7">
    <source>
        <dbReference type="Proteomes" id="UP001460270"/>
    </source>
</evidence>
<comment type="caution">
    <text evidence="6">The sequence shown here is derived from an EMBL/GenBank/DDBJ whole genome shotgun (WGS) entry which is preliminary data.</text>
</comment>
<feature type="region of interest" description="Disordered" evidence="4">
    <location>
        <begin position="886"/>
        <end position="905"/>
    </location>
</feature>
<keyword evidence="7" id="KW-1185">Reference proteome</keyword>
<protein>
    <recommendedName>
        <fullName evidence="5">AIG1-type G domain-containing protein</fullName>
    </recommendedName>
</protein>
<comment type="similarity">
    <text evidence="1">Belongs to the TRAFAC class TrmE-Era-EngA-EngB-Septin-like GTPase superfamily. AIG1/Toc34/Toc159-like paraseptin GTPase family. IAN subfamily.</text>
</comment>
<keyword evidence="2" id="KW-0547">Nucleotide-binding</keyword>
<accession>A0AAW0NCY2</accession>
<feature type="region of interest" description="Disordered" evidence="4">
    <location>
        <begin position="979"/>
        <end position="1009"/>
    </location>
</feature>
<dbReference type="Gene3D" id="3.40.50.300">
    <property type="entry name" value="P-loop containing nucleotide triphosphate hydrolases"/>
    <property type="match status" value="4"/>
</dbReference>
<dbReference type="CDD" id="cd01852">
    <property type="entry name" value="AIG1"/>
    <property type="match status" value="1"/>
</dbReference>
<feature type="domain" description="AIG1-type G" evidence="5">
    <location>
        <begin position="386"/>
        <end position="577"/>
    </location>
</feature>
<feature type="domain" description="AIG1-type G" evidence="5">
    <location>
        <begin position="603"/>
        <end position="809"/>
    </location>
</feature>
<reference evidence="7" key="1">
    <citation type="submission" date="2024-04" db="EMBL/GenBank/DDBJ databases">
        <title>Salinicola lusitanus LLJ914,a marine bacterium isolated from the Okinawa Trough.</title>
        <authorList>
            <person name="Li J."/>
        </authorList>
    </citation>
    <scope>NUCLEOTIDE SEQUENCE [LARGE SCALE GENOMIC DNA]</scope>
</reference>
<name>A0AAW0NCY2_9GOBI</name>
<feature type="compositionally biased region" description="Basic and acidic residues" evidence="4">
    <location>
        <begin position="921"/>
        <end position="936"/>
    </location>
</feature>
<proteinExistence type="inferred from homology"/>
<evidence type="ECO:0000259" key="5">
    <source>
        <dbReference type="PROSITE" id="PS51720"/>
    </source>
</evidence>
<dbReference type="AlphaFoldDB" id="A0AAW0NCY2"/>
<evidence type="ECO:0000256" key="3">
    <source>
        <dbReference type="ARBA" id="ARBA00023134"/>
    </source>
</evidence>
<organism evidence="6 7">
    <name type="scientific">Mugilogobius chulae</name>
    <name type="common">yellowstripe goby</name>
    <dbReference type="NCBI Taxonomy" id="88201"/>
    <lineage>
        <taxon>Eukaryota</taxon>
        <taxon>Metazoa</taxon>
        <taxon>Chordata</taxon>
        <taxon>Craniata</taxon>
        <taxon>Vertebrata</taxon>
        <taxon>Euteleostomi</taxon>
        <taxon>Actinopterygii</taxon>
        <taxon>Neopterygii</taxon>
        <taxon>Teleostei</taxon>
        <taxon>Neoteleostei</taxon>
        <taxon>Acanthomorphata</taxon>
        <taxon>Gobiaria</taxon>
        <taxon>Gobiiformes</taxon>
        <taxon>Gobioidei</taxon>
        <taxon>Gobiidae</taxon>
        <taxon>Gobionellinae</taxon>
        <taxon>Mugilogobius</taxon>
    </lineage>
</organism>
<dbReference type="InterPro" id="IPR006703">
    <property type="entry name" value="G_AIG1"/>
</dbReference>
<evidence type="ECO:0000313" key="6">
    <source>
        <dbReference type="EMBL" id="KAK7896843.1"/>
    </source>
</evidence>
<dbReference type="Pfam" id="PF04548">
    <property type="entry name" value="AIG1"/>
    <property type="match status" value="4"/>
</dbReference>
<dbReference type="FunFam" id="3.40.50.300:FF:000366">
    <property type="entry name" value="GTPase, IMAP family member 2"/>
    <property type="match status" value="1"/>
</dbReference>
<evidence type="ECO:0000256" key="2">
    <source>
        <dbReference type="ARBA" id="ARBA00022741"/>
    </source>
</evidence>
<feature type="region of interest" description="Disordered" evidence="4">
    <location>
        <begin position="913"/>
        <end position="936"/>
    </location>
</feature>
<evidence type="ECO:0000256" key="1">
    <source>
        <dbReference type="ARBA" id="ARBA00008535"/>
    </source>
</evidence>
<dbReference type="Proteomes" id="UP001460270">
    <property type="component" value="Unassembled WGS sequence"/>
</dbReference>
<evidence type="ECO:0000256" key="4">
    <source>
        <dbReference type="SAM" id="MobiDB-lite"/>
    </source>
</evidence>
<dbReference type="PROSITE" id="PS51720">
    <property type="entry name" value="G_AIG1"/>
    <property type="match status" value="2"/>
</dbReference>
<dbReference type="EMBL" id="JBBPFD010000015">
    <property type="protein sequence ID" value="KAK7896843.1"/>
    <property type="molecule type" value="Genomic_DNA"/>
</dbReference>
<keyword evidence="3" id="KW-0342">GTP-binding</keyword>
<dbReference type="GO" id="GO:0005525">
    <property type="term" value="F:GTP binding"/>
    <property type="evidence" value="ECO:0007669"/>
    <property type="project" value="UniProtKB-KW"/>
</dbReference>
<dbReference type="SUPFAM" id="SSF52540">
    <property type="entry name" value="P-loop containing nucleoside triphosphate hydrolases"/>
    <property type="match status" value="4"/>
</dbReference>
<dbReference type="PANTHER" id="PTHR10903:SF188">
    <property type="entry name" value="GTPASE IMAP FAMILY MEMBER 2-LIKE-RELATED"/>
    <property type="match status" value="1"/>
</dbReference>
<gene>
    <name evidence="6" type="ORF">WMY93_022168</name>
</gene>
<dbReference type="InterPro" id="IPR045058">
    <property type="entry name" value="GIMA/IAN/Toc"/>
</dbReference>
<dbReference type="InterPro" id="IPR027417">
    <property type="entry name" value="P-loop_NTPase"/>
</dbReference>
<sequence>MALQDVAQLTRSWSFDVLPPNMCELRVALLGNCWRQRCFVESLLVEKDTSKRKESQCSTTVSAPLGDKKLIVINTPDLLHPDFTEEELTEKIREFATASDAGPHVVLLVLQPEDFSSQQQERLQKVLEKFNENSFDHSMVLILSDREESVTKNTPLGKIIKKCRYRHMWMKNFTKEETEVKNFKLAELFSRLGQIVKDNQGDNLTYEVFEAASAPLDDREAKGNIMEGKTLNQFITGYKSSRINNPKVEHGEWSGNRLTVVKTADLFSMSVEKLRDELKKCVSACLPGPNVLLLLVKPSDFTEDNRETLYFILTMLGPNAFKHSVLIFTHPEMTPTANRLLQDCELRVYNMPDKNLSGLMEVIETMVQSNKGSFVTVAEDFSKEIKMSLNLVLCGRRGAGKTSAADTILGQRSSPENSSSECIKRQRELHGRWLTIVEMPSLCGSSAQTAMEQCFNSISLCDPDGVHAFVLVLPVGPLTDEDKFEFKILQDILGPRVDAFTVVLFTVESDPSAEAYTEYVRQNKDFERLCQNSSGRYIIFNIKDQQQVPQILNEVQSLTKEKNMPPSYTKQMFVQTQIEKIAAQQSSPLSTETKLVSGGLPSTDSLRIVLIGKTGSGKSSSGNTILRQKQFKFDISQTSVTKLCQKALCKVDSRRVEVVDTPGLFDSTLSNYEVNEEMLKCISLLAPGPHVFLLVLQIGRFTPEEKETLNLIKKGFGDNAEKFTIVLFTRGDDLKNMQLSFEEYINSKCEASCKKLINDCGNRCHVFNNWEENAEIKSTQVKELIKKIDDVVKANGGGCYTSEMLLEAEAAIQKETQRLLKEQELELRREMEQMEEKYKLEMQEIQQRMEKQSKEIERERHERDKELKELEVNIKRERSLRVEELKKREEEAQHRKEQDKARRQEYEQKLQELEMESQQSFDRKLQENRHKMENDREAWEEERKQWWETRYKQDEIRRQEEHSRLEKLEQEYKNKLEMYRIKKEEEDQNRHEQEEKQRKELQDRHDRQVEELKRTYEEEARKKAEEFNDFKLKKEIDFAALIDKHLEEVTGLKEEIQQGQEDYKSLQKLTSHKETTLKSEIEDQHKKHKTQMIDLAILVLKKKKENSNKIRELQNKHQQELIKSKKDVEEKFKQKEKKGNLELLARQQQEMRDLERETEKQDLQQRKKELSTNHKEQLKQLQSDFWSQQKQELEKQMEELEQKHVQEMNLFTETLIRKHEEEQNKLIQELEQRQKQEMEELLKKAGESEVQVEQLRMRHQQEINDIKRKMLPEKGWCSIS</sequence>
<feature type="region of interest" description="Disordered" evidence="4">
    <location>
        <begin position="1149"/>
        <end position="1176"/>
    </location>
</feature>
<dbReference type="PANTHER" id="PTHR10903">
    <property type="entry name" value="GTPASE, IMAP FAMILY MEMBER-RELATED"/>
    <property type="match status" value="1"/>
</dbReference>